<evidence type="ECO:0000313" key="2">
    <source>
        <dbReference type="Proteomes" id="UP000189137"/>
    </source>
</evidence>
<proteinExistence type="predicted"/>
<dbReference type="Proteomes" id="UP000189137">
    <property type="component" value="Unassembled WGS sequence"/>
</dbReference>
<accession>A0A9X8RLH4</accession>
<protein>
    <recommendedName>
        <fullName evidence="3">Phage protein</fullName>
    </recommendedName>
</protein>
<dbReference type="RefSeq" id="WP_021402139.1">
    <property type="nucleotide sequence ID" value="NZ_CP149699.1"/>
</dbReference>
<evidence type="ECO:0000313" key="1">
    <source>
        <dbReference type="EMBL" id="SJS97441.1"/>
    </source>
</evidence>
<name>A0A9X8RLH4_CLODI</name>
<sequence length="127" mass="14682">MNIPKQVKVGGLSYKIEETEEPILVNNQLCYGLADYRTKTIKLSNNLQSQRVKEATFLHELFHCIFRDRCIESEDEEYLVDVLAKGLHQVIIDNPKIFECKKKVNCNPITYPSIPPDKLESIELRGM</sequence>
<dbReference type="EMBL" id="FUPS01000014">
    <property type="protein sequence ID" value="SJS97441.1"/>
    <property type="molecule type" value="Genomic_DNA"/>
</dbReference>
<organism evidence="1 2">
    <name type="scientific">Clostridioides difficile</name>
    <name type="common">Peptoclostridium difficile</name>
    <dbReference type="NCBI Taxonomy" id="1496"/>
    <lineage>
        <taxon>Bacteria</taxon>
        <taxon>Bacillati</taxon>
        <taxon>Bacillota</taxon>
        <taxon>Clostridia</taxon>
        <taxon>Peptostreptococcales</taxon>
        <taxon>Peptostreptococcaceae</taxon>
        <taxon>Clostridioides</taxon>
    </lineage>
</organism>
<reference evidence="1 2" key="1">
    <citation type="submission" date="2017-02" db="EMBL/GenBank/DDBJ databases">
        <authorList>
            <consortium name="Pathogen Informatics"/>
        </authorList>
    </citation>
    <scope>NUCLEOTIDE SEQUENCE [LARGE SCALE GENOMIC DNA]</scope>
    <source>
        <strain evidence="1 2">VRECD0157</strain>
    </source>
</reference>
<evidence type="ECO:0008006" key="3">
    <source>
        <dbReference type="Google" id="ProtNLM"/>
    </source>
</evidence>
<dbReference type="AlphaFoldDB" id="A0A9X8RLH4"/>
<gene>
    <name evidence="1" type="ORF">SAMEA3375112_03297</name>
</gene>
<comment type="caution">
    <text evidence="1">The sequence shown here is derived from an EMBL/GenBank/DDBJ whole genome shotgun (WGS) entry which is preliminary data.</text>
</comment>